<dbReference type="KEGG" id="slk:SLUN_21795"/>
<feature type="signal peptide" evidence="2">
    <location>
        <begin position="1"/>
        <end position="23"/>
    </location>
</feature>
<gene>
    <name evidence="3" type="ORF">SLUN_21795</name>
</gene>
<sequence length="281" mass="30048">MTPRVTRRPVRAALLLAVLLASAACTGPAADRPAGDRAALTQQQAELLALTRFTNYRSATGTVSATIPVPGRTLRLDGRLDWRAHTGYAELRDETPGAPTHWRHLLRWNRTTVSARFNWTGPRPDKPPADGWSERRLEPRSATVDSTLLLLLSLGSDRPENAQLLVRSSAHVLGHEKISGVPVTVFSGPGSADAPAPAAPSAPGTPGRTRYWVDADGGLRRFAARLGGSGTWMTADISRQPPPPATPRPLPPRDSFTKPPGAIWEPIRSPPGSNGAPCSSE</sequence>
<dbReference type="InterPro" id="IPR029046">
    <property type="entry name" value="LolA/LolB/LppX"/>
</dbReference>
<keyword evidence="4" id="KW-1185">Reference proteome</keyword>
<protein>
    <recommendedName>
        <fullName evidence="5">Lipoprotein</fullName>
    </recommendedName>
</protein>
<dbReference type="Proteomes" id="UP000244201">
    <property type="component" value="Chromosome"/>
</dbReference>
<dbReference type="EMBL" id="CP026304">
    <property type="protein sequence ID" value="AVZ74405.1"/>
    <property type="molecule type" value="Genomic_DNA"/>
</dbReference>
<keyword evidence="2" id="KW-0732">Signal</keyword>
<dbReference type="PROSITE" id="PS51257">
    <property type="entry name" value="PROKAR_LIPOPROTEIN"/>
    <property type="match status" value="1"/>
</dbReference>
<feature type="region of interest" description="Disordered" evidence="1">
    <location>
        <begin position="232"/>
        <end position="281"/>
    </location>
</feature>
<dbReference type="OrthoDB" id="3673753at2"/>
<reference evidence="3 4" key="1">
    <citation type="submission" date="2018-01" db="EMBL/GenBank/DDBJ databases">
        <title>Complete genome sequence of Streptomyces lunaelactis MM109T, a Ferroverdin A producer isolated from cave moonmilk deposits.</title>
        <authorList>
            <person name="Naome A."/>
            <person name="Martinet L."/>
            <person name="Maciejewska M."/>
            <person name="Anderssen S."/>
            <person name="Adam D."/>
            <person name="Tenconi E."/>
            <person name="Deflandre B."/>
            <person name="Arguelles-Arias A."/>
            <person name="Calusinska M."/>
            <person name="Copieters W."/>
            <person name="Karim L."/>
            <person name="Hanikenne M."/>
            <person name="Baurain D."/>
            <person name="van Wezel G."/>
            <person name="Smargiasso N."/>
            <person name="de Pauw E."/>
            <person name="Delfosse P."/>
            <person name="Rigali S."/>
        </authorList>
    </citation>
    <scope>NUCLEOTIDE SEQUENCE [LARGE SCALE GENOMIC DNA]</scope>
    <source>
        <strain evidence="3 4">MM109</strain>
    </source>
</reference>
<evidence type="ECO:0000256" key="1">
    <source>
        <dbReference type="SAM" id="MobiDB-lite"/>
    </source>
</evidence>
<dbReference type="SUPFAM" id="SSF89392">
    <property type="entry name" value="Prokaryotic lipoproteins and lipoprotein localization factors"/>
    <property type="match status" value="1"/>
</dbReference>
<evidence type="ECO:0000313" key="4">
    <source>
        <dbReference type="Proteomes" id="UP000244201"/>
    </source>
</evidence>
<evidence type="ECO:0000256" key="2">
    <source>
        <dbReference type="SAM" id="SignalP"/>
    </source>
</evidence>
<evidence type="ECO:0008006" key="5">
    <source>
        <dbReference type="Google" id="ProtNLM"/>
    </source>
</evidence>
<accession>A0A2R4T5I1</accession>
<feature type="chain" id="PRO_5039012446" description="Lipoprotein" evidence="2">
    <location>
        <begin position="24"/>
        <end position="281"/>
    </location>
</feature>
<proteinExistence type="predicted"/>
<evidence type="ECO:0000313" key="3">
    <source>
        <dbReference type="EMBL" id="AVZ74405.1"/>
    </source>
</evidence>
<name>A0A2R4T5I1_9ACTN</name>
<dbReference type="RefSeq" id="WP_108150829.1">
    <property type="nucleotide sequence ID" value="NZ_CP026304.1"/>
</dbReference>
<organism evidence="3 4">
    <name type="scientific">Streptomyces lunaelactis</name>
    <dbReference type="NCBI Taxonomy" id="1535768"/>
    <lineage>
        <taxon>Bacteria</taxon>
        <taxon>Bacillati</taxon>
        <taxon>Actinomycetota</taxon>
        <taxon>Actinomycetes</taxon>
        <taxon>Kitasatosporales</taxon>
        <taxon>Streptomycetaceae</taxon>
        <taxon>Streptomyces</taxon>
    </lineage>
</organism>
<dbReference type="AlphaFoldDB" id="A0A2R4T5I1"/>
<feature type="compositionally biased region" description="Pro residues" evidence="1">
    <location>
        <begin position="240"/>
        <end position="252"/>
    </location>
</feature>
<dbReference type="GeneID" id="55657887"/>